<dbReference type="RefSeq" id="WP_246470962.1">
    <property type="nucleotide sequence ID" value="NZ_JACHIW010000001.1"/>
</dbReference>
<comment type="caution">
    <text evidence="3">The sequence shown here is derived from an EMBL/GenBank/DDBJ whole genome shotgun (WGS) entry which is preliminary data.</text>
</comment>
<feature type="transmembrane region" description="Helical" evidence="1">
    <location>
        <begin position="216"/>
        <end position="236"/>
    </location>
</feature>
<proteinExistence type="predicted"/>
<dbReference type="InterPro" id="IPR007349">
    <property type="entry name" value="DUF418"/>
</dbReference>
<dbReference type="AlphaFoldDB" id="A0A840QAN2"/>
<keyword evidence="1" id="KW-1133">Transmembrane helix</keyword>
<reference evidence="3 4" key="1">
    <citation type="submission" date="2020-08" db="EMBL/GenBank/DDBJ databases">
        <title>Sequencing the genomes of 1000 actinobacteria strains.</title>
        <authorList>
            <person name="Klenk H.-P."/>
        </authorList>
    </citation>
    <scope>NUCLEOTIDE SEQUENCE [LARGE SCALE GENOMIC DNA]</scope>
    <source>
        <strain evidence="3 4">DSM 45584</strain>
    </source>
</reference>
<dbReference type="InterPro" id="IPR052529">
    <property type="entry name" value="Bact_Transport_Assoc"/>
</dbReference>
<evidence type="ECO:0000256" key="1">
    <source>
        <dbReference type="SAM" id="Phobius"/>
    </source>
</evidence>
<feature type="domain" description="DUF418" evidence="2">
    <location>
        <begin position="197"/>
        <end position="362"/>
    </location>
</feature>
<dbReference type="Proteomes" id="UP000584374">
    <property type="component" value="Unassembled WGS sequence"/>
</dbReference>
<name>A0A840QAN2_9PSEU</name>
<feature type="transmembrane region" description="Helical" evidence="1">
    <location>
        <begin position="84"/>
        <end position="113"/>
    </location>
</feature>
<feature type="transmembrane region" description="Helical" evidence="1">
    <location>
        <begin position="295"/>
        <end position="313"/>
    </location>
</feature>
<accession>A0A840QAN2</accession>
<organism evidence="3 4">
    <name type="scientific">Saccharopolyspora phatthalungensis</name>
    <dbReference type="NCBI Taxonomy" id="664693"/>
    <lineage>
        <taxon>Bacteria</taxon>
        <taxon>Bacillati</taxon>
        <taxon>Actinomycetota</taxon>
        <taxon>Actinomycetes</taxon>
        <taxon>Pseudonocardiales</taxon>
        <taxon>Pseudonocardiaceae</taxon>
        <taxon>Saccharopolyspora</taxon>
    </lineage>
</organism>
<keyword evidence="1" id="KW-0812">Transmembrane</keyword>
<evidence type="ECO:0000313" key="3">
    <source>
        <dbReference type="EMBL" id="MBB5157007.1"/>
    </source>
</evidence>
<dbReference type="Pfam" id="PF04235">
    <property type="entry name" value="DUF418"/>
    <property type="match status" value="1"/>
</dbReference>
<dbReference type="EMBL" id="JACHIW010000001">
    <property type="protein sequence ID" value="MBB5157007.1"/>
    <property type="molecule type" value="Genomic_DNA"/>
</dbReference>
<feature type="transmembrane region" description="Helical" evidence="1">
    <location>
        <begin position="248"/>
        <end position="274"/>
    </location>
</feature>
<evidence type="ECO:0000259" key="2">
    <source>
        <dbReference type="Pfam" id="PF04235"/>
    </source>
</evidence>
<keyword evidence="1" id="KW-0472">Membrane</keyword>
<gene>
    <name evidence="3" type="ORF">BJ970_004541</name>
</gene>
<protein>
    <submittedName>
        <fullName evidence="3">Putative membrane protein YeiB</fullName>
    </submittedName>
</protein>
<feature type="transmembrane region" description="Helical" evidence="1">
    <location>
        <begin position="125"/>
        <end position="143"/>
    </location>
</feature>
<evidence type="ECO:0000313" key="4">
    <source>
        <dbReference type="Proteomes" id="UP000584374"/>
    </source>
</evidence>
<feature type="transmembrane region" description="Helical" evidence="1">
    <location>
        <begin position="319"/>
        <end position="340"/>
    </location>
</feature>
<dbReference type="PANTHER" id="PTHR30590:SF2">
    <property type="entry name" value="INNER MEMBRANE PROTEIN"/>
    <property type="match status" value="1"/>
</dbReference>
<dbReference type="PANTHER" id="PTHR30590">
    <property type="entry name" value="INNER MEMBRANE PROTEIN"/>
    <property type="match status" value="1"/>
</dbReference>
<keyword evidence="4" id="KW-1185">Reference proteome</keyword>
<sequence>MLLVIVLGNAHVFLYGHKIGVRRYPIFEEVPDQVLALFQMTFVDGRGYPMFAALFGYGLVQLARRQARLGLEPRAVRRILRRRGCGLVLLGFAHALFLFSGDIIGAYGMLAVLLTGVVVGASDRALLLIAGIWMIPAAFYGALQGIPVPEHAPPLESSISTSAPLKAAGFRVEEWGKQSPVQVSFSLISPMLIGAWAGRRRLLDEPERYQRCLRGVAVLGVGAAVAGGLPMALMASEVWTEPTPVANIVAGVLHAVTGYAGGVGYAALAGLIAIRLSVRQGPVVRAMKACGQRSMTCYLGQSVLLVAVLPAYGGGLGDHLGVAEAAVLAVLIWCVVVAMADIMRRLSVRGPAEVLLRRVTYGRASAAKH</sequence>